<dbReference type="OrthoDB" id="5705802at2"/>
<evidence type="ECO:0000256" key="2">
    <source>
        <dbReference type="PROSITE-ProRule" id="PRU00335"/>
    </source>
</evidence>
<dbReference type="PANTHER" id="PTHR30055">
    <property type="entry name" value="HTH-TYPE TRANSCRIPTIONAL REGULATOR RUTR"/>
    <property type="match status" value="1"/>
</dbReference>
<dbReference type="KEGG" id="kge:TQ33_0325"/>
<dbReference type="HOGENOM" id="CLU_069356_12_9_6"/>
<dbReference type="InterPro" id="IPR009057">
    <property type="entry name" value="Homeodomain-like_sf"/>
</dbReference>
<keyword evidence="5" id="KW-1185">Reference proteome</keyword>
<dbReference type="Proteomes" id="UP000034071">
    <property type="component" value="Chromosome"/>
</dbReference>
<gene>
    <name evidence="4" type="ORF">TQ33_0325</name>
</gene>
<feature type="domain" description="HTH tetR-type" evidence="3">
    <location>
        <begin position="1"/>
        <end position="61"/>
    </location>
</feature>
<dbReference type="SUPFAM" id="SSF46689">
    <property type="entry name" value="Homeodomain-like"/>
    <property type="match status" value="1"/>
</dbReference>
<dbReference type="SUPFAM" id="SSF48498">
    <property type="entry name" value="Tetracyclin repressor-like, C-terminal domain"/>
    <property type="match status" value="1"/>
</dbReference>
<dbReference type="PATRIC" id="fig|914150.5.peg.331"/>
<sequence>MSKQHQILEAAIRLFVERGLQGSSMALVAKEAEVATGSVYNYFEGKEHLINECFLHVKRSEVEFLLEHYDAEASFEDRFKTVYTKIIQFMMENCSYFRFLHLYAFSPVITQETREKLFPLYETFFKLYEGAYEAGVIRSPDAPEQHLSIYGGMSFLMHYYYVNGVEITEERIQSMVDFAWSALSTPTHNTATQQAQG</sequence>
<accession>A0A0F6RB67</accession>
<evidence type="ECO:0000313" key="5">
    <source>
        <dbReference type="Proteomes" id="UP000034071"/>
    </source>
</evidence>
<reference evidence="4 5" key="1">
    <citation type="submission" date="2015-02" db="EMBL/GenBank/DDBJ databases">
        <title>Complete genome sequence of Kangiella geojedonensis strain YCS-5T.</title>
        <authorList>
            <person name="Kim K.M."/>
        </authorList>
    </citation>
    <scope>NUCLEOTIDE SEQUENCE [LARGE SCALE GENOMIC DNA]</scope>
    <source>
        <strain evidence="4 5">YCS-5</strain>
    </source>
</reference>
<evidence type="ECO:0000259" key="3">
    <source>
        <dbReference type="PROSITE" id="PS50977"/>
    </source>
</evidence>
<keyword evidence="1 2" id="KW-0238">DNA-binding</keyword>
<dbReference type="Pfam" id="PF00440">
    <property type="entry name" value="TetR_N"/>
    <property type="match status" value="1"/>
</dbReference>
<dbReference type="STRING" id="914150.TQ33_0325"/>
<name>A0A0F6RB67_9GAMM</name>
<dbReference type="PROSITE" id="PS50977">
    <property type="entry name" value="HTH_TETR_2"/>
    <property type="match status" value="1"/>
</dbReference>
<dbReference type="RefSeq" id="WP_046560513.1">
    <property type="nucleotide sequence ID" value="NZ_CP010975.1"/>
</dbReference>
<dbReference type="InterPro" id="IPR001647">
    <property type="entry name" value="HTH_TetR"/>
</dbReference>
<proteinExistence type="predicted"/>
<dbReference type="PRINTS" id="PR00455">
    <property type="entry name" value="HTHTETR"/>
</dbReference>
<organism evidence="4 5">
    <name type="scientific">Kangiella geojedonensis</name>
    <dbReference type="NCBI Taxonomy" id="914150"/>
    <lineage>
        <taxon>Bacteria</taxon>
        <taxon>Pseudomonadati</taxon>
        <taxon>Pseudomonadota</taxon>
        <taxon>Gammaproteobacteria</taxon>
        <taxon>Kangiellales</taxon>
        <taxon>Kangiellaceae</taxon>
        <taxon>Kangiella</taxon>
    </lineage>
</organism>
<dbReference type="GO" id="GO:0003700">
    <property type="term" value="F:DNA-binding transcription factor activity"/>
    <property type="evidence" value="ECO:0007669"/>
    <property type="project" value="TreeGrafter"/>
</dbReference>
<dbReference type="PANTHER" id="PTHR30055:SF207">
    <property type="entry name" value="HTH-TYPE TRANSCRIPTIONAL REPRESSOR FATR"/>
    <property type="match status" value="1"/>
</dbReference>
<dbReference type="PROSITE" id="PS01081">
    <property type="entry name" value="HTH_TETR_1"/>
    <property type="match status" value="1"/>
</dbReference>
<dbReference type="EMBL" id="CP010975">
    <property type="protein sequence ID" value="AKE51313.1"/>
    <property type="molecule type" value="Genomic_DNA"/>
</dbReference>
<dbReference type="GO" id="GO:0000976">
    <property type="term" value="F:transcription cis-regulatory region binding"/>
    <property type="evidence" value="ECO:0007669"/>
    <property type="project" value="TreeGrafter"/>
</dbReference>
<feature type="DNA-binding region" description="H-T-H motif" evidence="2">
    <location>
        <begin position="24"/>
        <end position="43"/>
    </location>
</feature>
<dbReference type="InterPro" id="IPR023772">
    <property type="entry name" value="DNA-bd_HTH_TetR-type_CS"/>
</dbReference>
<dbReference type="Gene3D" id="1.10.357.10">
    <property type="entry name" value="Tetracycline Repressor, domain 2"/>
    <property type="match status" value="1"/>
</dbReference>
<evidence type="ECO:0000313" key="4">
    <source>
        <dbReference type="EMBL" id="AKE51313.1"/>
    </source>
</evidence>
<evidence type="ECO:0000256" key="1">
    <source>
        <dbReference type="ARBA" id="ARBA00023125"/>
    </source>
</evidence>
<dbReference type="AlphaFoldDB" id="A0A0F6RB67"/>
<dbReference type="InterPro" id="IPR036271">
    <property type="entry name" value="Tet_transcr_reg_TetR-rel_C_sf"/>
</dbReference>
<dbReference type="InterPro" id="IPR050109">
    <property type="entry name" value="HTH-type_TetR-like_transc_reg"/>
</dbReference>
<protein>
    <submittedName>
        <fullName evidence="4">TetR family transcriptional regulator</fullName>
    </submittedName>
</protein>